<feature type="chain" id="PRO_5034896751" description="DUF4185 domain-containing protein" evidence="1">
    <location>
        <begin position="23"/>
        <end position="369"/>
    </location>
</feature>
<dbReference type="OrthoDB" id="2583188at2759"/>
<name>A0A8H3IYJ5_9LECA</name>
<evidence type="ECO:0008006" key="4">
    <source>
        <dbReference type="Google" id="ProtNLM"/>
    </source>
</evidence>
<protein>
    <recommendedName>
        <fullName evidence="4">DUF4185 domain-containing protein</fullName>
    </recommendedName>
</protein>
<proteinExistence type="predicted"/>
<keyword evidence="3" id="KW-1185">Reference proteome</keyword>
<evidence type="ECO:0000313" key="2">
    <source>
        <dbReference type="EMBL" id="CAF9934205.1"/>
    </source>
</evidence>
<evidence type="ECO:0000313" key="3">
    <source>
        <dbReference type="Proteomes" id="UP000664534"/>
    </source>
</evidence>
<reference evidence="2" key="1">
    <citation type="submission" date="2021-03" db="EMBL/GenBank/DDBJ databases">
        <authorList>
            <person name="Tagirdzhanova G."/>
        </authorList>
    </citation>
    <scope>NUCLEOTIDE SEQUENCE</scope>
</reference>
<organism evidence="2 3">
    <name type="scientific">Imshaugia aleurites</name>
    <dbReference type="NCBI Taxonomy" id="172621"/>
    <lineage>
        <taxon>Eukaryota</taxon>
        <taxon>Fungi</taxon>
        <taxon>Dikarya</taxon>
        <taxon>Ascomycota</taxon>
        <taxon>Pezizomycotina</taxon>
        <taxon>Lecanoromycetes</taxon>
        <taxon>OSLEUM clade</taxon>
        <taxon>Lecanoromycetidae</taxon>
        <taxon>Lecanorales</taxon>
        <taxon>Lecanorineae</taxon>
        <taxon>Parmeliaceae</taxon>
        <taxon>Imshaugia</taxon>
    </lineage>
</organism>
<dbReference type="Proteomes" id="UP000664534">
    <property type="component" value="Unassembled WGS sequence"/>
</dbReference>
<feature type="signal peptide" evidence="1">
    <location>
        <begin position="1"/>
        <end position="22"/>
    </location>
</feature>
<accession>A0A8H3IYJ5</accession>
<evidence type="ECO:0000256" key="1">
    <source>
        <dbReference type="SAM" id="SignalP"/>
    </source>
</evidence>
<gene>
    <name evidence="2" type="ORF">IMSHALPRED_009626</name>
</gene>
<sequence length="369" mass="39948">MRPSSVFNIASASLVLFRGASALVARGIRTPTYTVSSYIGSATDYPDLTRDGGGGASVNGINVMFFCDTSLPDPSDPGNIVPGGWATNSYTFIENPEDPLQQTNFGTALGDGYTIPDMAVNWTAVEYGNWSKEMLWGASMATLHNDPAATWGYLIFQEGLRPTCETCPYVWQYNTLLNVTATLDGGLVTDRIVDPLFTSPELFWGSFALAGEPSTDYLYLFGTEGASLYVARVDWDSATDLNSYEYYSGSNNWLGTPSSKSPIFTLPPLTVSVDGSIASGNIFWSPTYSTWLSIYMTNDQNDFWLTYSTSGTVQGPYAYPVQIFQTCAGCGNYAGNAYPFWLGSDASQAILSWSVNGGAETQMALVTFS</sequence>
<dbReference type="EMBL" id="CAJPDT010000075">
    <property type="protein sequence ID" value="CAF9934205.1"/>
    <property type="molecule type" value="Genomic_DNA"/>
</dbReference>
<comment type="caution">
    <text evidence="2">The sequence shown here is derived from an EMBL/GenBank/DDBJ whole genome shotgun (WGS) entry which is preliminary data.</text>
</comment>
<dbReference type="AlphaFoldDB" id="A0A8H3IYJ5"/>
<keyword evidence="1" id="KW-0732">Signal</keyword>